<evidence type="ECO:0000256" key="1">
    <source>
        <dbReference type="ARBA" id="ARBA00022842"/>
    </source>
</evidence>
<dbReference type="CDD" id="cd09873">
    <property type="entry name" value="PIN_Pae0151-like"/>
    <property type="match status" value="1"/>
</dbReference>
<dbReference type="InterPro" id="IPR051619">
    <property type="entry name" value="TypeII_TA_RNase_PINc/VapC"/>
</dbReference>
<dbReference type="InterPro" id="IPR044153">
    <property type="entry name" value="PIN_Pae0151-like"/>
</dbReference>
<dbReference type="SUPFAM" id="SSF88723">
    <property type="entry name" value="PIN domain-like"/>
    <property type="match status" value="1"/>
</dbReference>
<dbReference type="AlphaFoldDB" id="X0XF99"/>
<dbReference type="Gene3D" id="3.40.50.1010">
    <property type="entry name" value="5'-nuclease"/>
    <property type="match status" value="1"/>
</dbReference>
<protein>
    <submittedName>
        <fullName evidence="2">Uncharacterized protein</fullName>
    </submittedName>
</protein>
<comment type="caution">
    <text evidence="2">The sequence shown here is derived from an EMBL/GenBank/DDBJ whole genome shotgun (WGS) entry which is preliminary data.</text>
</comment>
<name>X0XF99_9ZZZZ</name>
<dbReference type="PANTHER" id="PTHR35901">
    <property type="entry name" value="RIBONUCLEASE VAPC3"/>
    <property type="match status" value="1"/>
</dbReference>
<dbReference type="InterPro" id="IPR029060">
    <property type="entry name" value="PIN-like_dom_sf"/>
</dbReference>
<proteinExistence type="predicted"/>
<dbReference type="EMBL" id="BARS01043037">
    <property type="protein sequence ID" value="GAG35323.1"/>
    <property type="molecule type" value="Genomic_DNA"/>
</dbReference>
<accession>X0XF99</accession>
<dbReference type="PANTHER" id="PTHR35901:SF1">
    <property type="entry name" value="EXONUCLEASE VAPC9"/>
    <property type="match status" value="1"/>
</dbReference>
<keyword evidence="1" id="KW-0460">Magnesium</keyword>
<gene>
    <name evidence="2" type="ORF">S01H1_65212</name>
</gene>
<reference evidence="2" key="1">
    <citation type="journal article" date="2014" name="Front. Microbiol.">
        <title>High frequency of phylogenetically diverse reductive dehalogenase-homologous genes in deep subseafloor sedimentary metagenomes.</title>
        <authorList>
            <person name="Kawai M."/>
            <person name="Futagami T."/>
            <person name="Toyoda A."/>
            <person name="Takaki Y."/>
            <person name="Nishi S."/>
            <person name="Hori S."/>
            <person name="Arai W."/>
            <person name="Tsubouchi T."/>
            <person name="Morono Y."/>
            <person name="Uchiyama I."/>
            <person name="Ito T."/>
            <person name="Fujiyama A."/>
            <person name="Inagaki F."/>
            <person name="Takami H."/>
        </authorList>
    </citation>
    <scope>NUCLEOTIDE SEQUENCE</scope>
    <source>
        <strain evidence="2">Expedition CK06-06</strain>
    </source>
</reference>
<organism evidence="2">
    <name type="scientific">marine sediment metagenome</name>
    <dbReference type="NCBI Taxonomy" id="412755"/>
    <lineage>
        <taxon>unclassified sequences</taxon>
        <taxon>metagenomes</taxon>
        <taxon>ecological metagenomes</taxon>
    </lineage>
</organism>
<sequence length="127" mass="13971">MPEEGSEPARSLKRSYEVGEVELLSPRLMAFEVANALRYHPVIRLDASDLVLAVTTLGDLSMTVDLRPEGWATVFELSTGEDISVYDAVYLALAVESEALFVTADVKLWNGLSDESRKHVLPLSAFT</sequence>
<evidence type="ECO:0000313" key="2">
    <source>
        <dbReference type="EMBL" id="GAG35323.1"/>
    </source>
</evidence>